<sequence>MSTSMKRNRLAILLVSVFFVLTNWSAFAKKAEPELVKQEEGYYYGYGKGATAAEAEFAGKRDLVESALTAALRSVNPKAPRVQVSDASVKARITDIKPYSQSKKNEPPAVTYRMKIVDWDKKEKLYTDALRADLSARLATSKSKKNPADKLSGAVAILEKLVDEGETELLSAVPDGTELLSRRAEALCTDVTKNLGFTFSVKDGIVNASTKFSIKVADTSGNAAGGLPVTVTWEAADLPTDAGEVADVRTLIKADALGTISVAFPADENFRNRAVTLTVQTALAKSVPSSAVLKKLDTQTIADAHYVRFDDINAAFPSVVVPEGEFNAGAVPQDTRAQKKEAAHTVSTVSYAIDVTPVTNARYAAFLHTTRAESAPDYFDNPDYNQGKQPVVAVSYSDAEAYAAWLSEQTGFTYRLPTEEEWEKAARAGADIIYPWGDENPTDGKRANYKGNGKFTKTSPVGSFENGNNAWGLVDMSGNVAEWTSSSHGIEGETNLRTVKGGSWMDGPTELRISNYRNINSQNGYADVGFRLVKDVSE</sequence>
<dbReference type="GO" id="GO:0120147">
    <property type="term" value="F:formylglycine-generating oxidase activity"/>
    <property type="evidence" value="ECO:0007669"/>
    <property type="project" value="TreeGrafter"/>
</dbReference>
<dbReference type="Proteomes" id="UP000016412">
    <property type="component" value="Unassembled WGS sequence"/>
</dbReference>
<dbReference type="InterPro" id="IPR051043">
    <property type="entry name" value="Sulfatase_Mod_Factor_Kinase"/>
</dbReference>
<comment type="caution">
    <text evidence="3">The sequence shown here is derived from an EMBL/GenBank/DDBJ whole genome shotgun (WGS) entry which is preliminary data.</text>
</comment>
<keyword evidence="1" id="KW-0732">Signal</keyword>
<evidence type="ECO:0000313" key="3">
    <source>
        <dbReference type="EMBL" id="ERF60889.1"/>
    </source>
</evidence>
<protein>
    <submittedName>
        <fullName evidence="3">Sulfatase-modifying factor enzyme 1</fullName>
    </submittedName>
</protein>
<evidence type="ECO:0000313" key="4">
    <source>
        <dbReference type="Proteomes" id="UP000016412"/>
    </source>
</evidence>
<dbReference type="InterPro" id="IPR042095">
    <property type="entry name" value="SUMF_sf"/>
</dbReference>
<dbReference type="InterPro" id="IPR005532">
    <property type="entry name" value="SUMF_dom"/>
</dbReference>
<dbReference type="AlphaFoldDB" id="U1GWD8"/>
<proteinExistence type="predicted"/>
<dbReference type="eggNOG" id="COG1262">
    <property type="taxonomic scope" value="Bacteria"/>
</dbReference>
<evidence type="ECO:0000259" key="2">
    <source>
        <dbReference type="Pfam" id="PF03781"/>
    </source>
</evidence>
<feature type="domain" description="Sulfatase-modifying factor enzyme-like" evidence="2">
    <location>
        <begin position="319"/>
        <end position="534"/>
    </location>
</feature>
<dbReference type="SUPFAM" id="SSF56436">
    <property type="entry name" value="C-type lectin-like"/>
    <property type="match status" value="1"/>
</dbReference>
<evidence type="ECO:0000256" key="1">
    <source>
        <dbReference type="SAM" id="SignalP"/>
    </source>
</evidence>
<dbReference type="OrthoDB" id="9812707at2"/>
<dbReference type="RefSeq" id="WP_021330152.1">
    <property type="nucleotide sequence ID" value="NZ_AUZJ01000024.1"/>
</dbReference>
<dbReference type="Gene3D" id="3.90.1580.10">
    <property type="entry name" value="paralog of FGE (formylglycine-generating enzyme)"/>
    <property type="match status" value="1"/>
</dbReference>
<dbReference type="STRING" id="1125725.HMPREF1325_0109"/>
<dbReference type="Pfam" id="PF03781">
    <property type="entry name" value="FGE-sulfatase"/>
    <property type="match status" value="1"/>
</dbReference>
<dbReference type="EMBL" id="AUZJ01000024">
    <property type="protein sequence ID" value="ERF60889.1"/>
    <property type="molecule type" value="Genomic_DNA"/>
</dbReference>
<organism evidence="3 4">
    <name type="scientific">Treponema socranskii subsp. socranskii VPI DR56BR1116 = ATCC 35536</name>
    <dbReference type="NCBI Taxonomy" id="1125725"/>
    <lineage>
        <taxon>Bacteria</taxon>
        <taxon>Pseudomonadati</taxon>
        <taxon>Spirochaetota</taxon>
        <taxon>Spirochaetia</taxon>
        <taxon>Spirochaetales</taxon>
        <taxon>Treponemataceae</taxon>
        <taxon>Treponema</taxon>
    </lineage>
</organism>
<feature type="chain" id="PRO_5004612122" evidence="1">
    <location>
        <begin position="29"/>
        <end position="538"/>
    </location>
</feature>
<accession>U1GWD8</accession>
<dbReference type="InterPro" id="IPR016187">
    <property type="entry name" value="CTDL_fold"/>
</dbReference>
<dbReference type="PATRIC" id="fig|1125725.3.peg.1132"/>
<name>U1GWD8_TRESO</name>
<reference evidence="3 4" key="1">
    <citation type="submission" date="2013-08" db="EMBL/GenBank/DDBJ databases">
        <authorList>
            <person name="Durkin A.S."/>
            <person name="Haft D.R."/>
            <person name="McCorrison J."/>
            <person name="Torralba M."/>
            <person name="Gillis M."/>
            <person name="Haft D.H."/>
            <person name="Methe B."/>
            <person name="Sutton G."/>
            <person name="Nelson K.E."/>
        </authorList>
    </citation>
    <scope>NUCLEOTIDE SEQUENCE [LARGE SCALE GENOMIC DNA]</scope>
    <source>
        <strain evidence="3 4">VPI DR56BR1116</strain>
    </source>
</reference>
<gene>
    <name evidence="3" type="ORF">HMPREF1325_0109</name>
</gene>
<dbReference type="PANTHER" id="PTHR23150:SF19">
    <property type="entry name" value="FORMYLGLYCINE-GENERATING ENZYME"/>
    <property type="match status" value="1"/>
</dbReference>
<dbReference type="PANTHER" id="PTHR23150">
    <property type="entry name" value="SULFATASE MODIFYING FACTOR 1, 2"/>
    <property type="match status" value="1"/>
</dbReference>
<feature type="signal peptide" evidence="1">
    <location>
        <begin position="1"/>
        <end position="28"/>
    </location>
</feature>